<evidence type="ECO:0000313" key="1">
    <source>
        <dbReference type="EMBL" id="KAK8106276.1"/>
    </source>
</evidence>
<organism evidence="1 2">
    <name type="scientific">Apiospora kogelbergensis</name>
    <dbReference type="NCBI Taxonomy" id="1337665"/>
    <lineage>
        <taxon>Eukaryota</taxon>
        <taxon>Fungi</taxon>
        <taxon>Dikarya</taxon>
        <taxon>Ascomycota</taxon>
        <taxon>Pezizomycotina</taxon>
        <taxon>Sordariomycetes</taxon>
        <taxon>Xylariomycetidae</taxon>
        <taxon>Amphisphaeriales</taxon>
        <taxon>Apiosporaceae</taxon>
        <taxon>Apiospora</taxon>
    </lineage>
</organism>
<accession>A0AAW0QTC9</accession>
<keyword evidence="2" id="KW-1185">Reference proteome</keyword>
<dbReference type="EMBL" id="JAQQWP010000008">
    <property type="protein sequence ID" value="KAK8106276.1"/>
    <property type="molecule type" value="Genomic_DNA"/>
</dbReference>
<dbReference type="AlphaFoldDB" id="A0AAW0QTC9"/>
<gene>
    <name evidence="1" type="ORF">PG999_009635</name>
</gene>
<proteinExistence type="predicted"/>
<evidence type="ECO:0000313" key="2">
    <source>
        <dbReference type="Proteomes" id="UP001392437"/>
    </source>
</evidence>
<comment type="caution">
    <text evidence="1">The sequence shown here is derived from an EMBL/GenBank/DDBJ whole genome shotgun (WGS) entry which is preliminary data.</text>
</comment>
<name>A0AAW0QTC9_9PEZI</name>
<reference evidence="1 2" key="1">
    <citation type="submission" date="2023-01" db="EMBL/GenBank/DDBJ databases">
        <title>Analysis of 21 Apiospora genomes using comparative genomics revels a genus with tremendous synthesis potential of carbohydrate active enzymes and secondary metabolites.</title>
        <authorList>
            <person name="Sorensen T."/>
        </authorList>
    </citation>
    <scope>NUCLEOTIDE SEQUENCE [LARGE SCALE GENOMIC DNA]</scope>
    <source>
        <strain evidence="1 2">CBS 117206</strain>
    </source>
</reference>
<protein>
    <submittedName>
        <fullName evidence="1">Uncharacterized protein</fullName>
    </submittedName>
</protein>
<dbReference type="Proteomes" id="UP001392437">
    <property type="component" value="Unassembled WGS sequence"/>
</dbReference>
<sequence>MSDVPDYEHTSIAYVTSDGARINKNDSFRGSASGNKPSGLAGNLGHNGAWSWHLLWAPAATETFSQQHGSTTY</sequence>